<keyword evidence="3 5" id="KW-0560">Oxidoreductase</keyword>
<protein>
    <recommendedName>
        <fullName evidence="5">Peroxidase</fullName>
        <ecNumber evidence="5">1.11.1.-</ecNumber>
    </recommendedName>
</protein>
<dbReference type="EMBL" id="KE747840">
    <property type="protein sequence ID" value="RMZ73554.1"/>
    <property type="molecule type" value="Genomic_DNA"/>
</dbReference>
<feature type="chain" id="PRO_5017851589" description="Peroxidase" evidence="5">
    <location>
        <begin position="22"/>
        <end position="564"/>
    </location>
</feature>
<dbReference type="PROSITE" id="PS50873">
    <property type="entry name" value="PEROXIDASE_4"/>
    <property type="match status" value="1"/>
</dbReference>
<keyword evidence="5" id="KW-0732">Signal</keyword>
<name>A0A3M7MGT1_9PLEO</name>
<dbReference type="GO" id="GO:0042744">
    <property type="term" value="P:hydrogen peroxide catabolic process"/>
    <property type="evidence" value="ECO:0007669"/>
    <property type="project" value="TreeGrafter"/>
</dbReference>
<dbReference type="SUPFAM" id="SSF48113">
    <property type="entry name" value="Heme-dependent peroxidases"/>
    <property type="match status" value="1"/>
</dbReference>
<dbReference type="PANTHER" id="PTHR31356">
    <property type="entry name" value="THYLAKOID LUMENAL 29 KDA PROTEIN, CHLOROPLASTIC-RELATED"/>
    <property type="match status" value="1"/>
</dbReference>
<evidence type="ECO:0000313" key="8">
    <source>
        <dbReference type="Proteomes" id="UP000265663"/>
    </source>
</evidence>
<dbReference type="Gene3D" id="1.10.420.10">
    <property type="entry name" value="Peroxidase, domain 2"/>
    <property type="match status" value="1"/>
</dbReference>
<dbReference type="InterPro" id="IPR010255">
    <property type="entry name" value="Haem_peroxidase_sf"/>
</dbReference>
<evidence type="ECO:0000313" key="7">
    <source>
        <dbReference type="EMBL" id="RMZ73554.1"/>
    </source>
</evidence>
<dbReference type="EC" id="1.11.1.-" evidence="5"/>
<dbReference type="Pfam" id="PF00141">
    <property type="entry name" value="peroxidase"/>
    <property type="match status" value="1"/>
</dbReference>
<dbReference type="AlphaFoldDB" id="A0A3M7MGT1"/>
<dbReference type="GO" id="GO:0034599">
    <property type="term" value="P:cellular response to oxidative stress"/>
    <property type="evidence" value="ECO:0007669"/>
    <property type="project" value="InterPro"/>
</dbReference>
<gene>
    <name evidence="7" type="ORF">GMOD_00008081</name>
</gene>
<keyword evidence="2" id="KW-0479">Metal-binding</keyword>
<dbReference type="InterPro" id="IPR002016">
    <property type="entry name" value="Haem_peroxidase"/>
</dbReference>
<dbReference type="GO" id="GO:0046872">
    <property type="term" value="F:metal ion binding"/>
    <property type="evidence" value="ECO:0007669"/>
    <property type="project" value="UniProtKB-UniRule"/>
</dbReference>
<sequence length="564" mass="60845">MRTTLRTLGLLGLLAPSPASASATPYVWPSKYDQLDDILYLQSGYIKVGTLSDQVLTCSFGASAPGIQKAAEWVRTAFHDTITHNRHTQTGGLVASIQYELDRPENKGAALNNTLGDIASLVSVRNSAADLLALAFVMAVAKCGDMRVPLRLGRQDASGKGEKGVPEAWTDVETTRGRFEEGGFGKVDTITLIACGHSIGGVHSIDHPEIVSSRPISASNKPSFDTSSGLLDNAVVLEYLNSSTTNPLVTAQNSTLQSDRRIFSLDNNATISKLADARYFKKQCSAVFTKLLNNVPSTVKLTQEALSPADIRPYISTYALSSDEKTVELAGRIRVRTTPVTGRDANSLTVSLLPLPFPLNSSSSSTVGNSSAKEIRTTAPTYLLGQTSGYLDEMFQWFEFNTTVPATELFGAFNIRVNGKVYDNSHTGGYPLRSDILFQAAQSCVELDKDTSRGTLKVVTAVSKGLLARGKRPVMRVVKRVGRQGFYIPELREERVGMGRVGGEEEEEAKGGSGYVWYRGTAVLEKEGLETEFSLEVEGGDGGGGDKGEWVETRSMLGRECKAV</sequence>
<dbReference type="OrthoDB" id="5985073at2759"/>
<evidence type="ECO:0000256" key="3">
    <source>
        <dbReference type="ARBA" id="ARBA00023002"/>
    </source>
</evidence>
<dbReference type="Proteomes" id="UP000265663">
    <property type="component" value="Unassembled WGS sequence"/>
</dbReference>
<dbReference type="PRINTS" id="PR00458">
    <property type="entry name" value="PEROXIDASE"/>
</dbReference>
<evidence type="ECO:0000256" key="4">
    <source>
        <dbReference type="RuleBase" id="RU004241"/>
    </source>
</evidence>
<evidence type="ECO:0000259" key="6">
    <source>
        <dbReference type="PROSITE" id="PS50873"/>
    </source>
</evidence>
<keyword evidence="8" id="KW-1185">Reference proteome</keyword>
<dbReference type="PANTHER" id="PTHR31356:SF53">
    <property type="entry name" value="HEME PEROXIDASE"/>
    <property type="match status" value="1"/>
</dbReference>
<dbReference type="FunFam" id="1.10.520.10:FF:000020">
    <property type="entry name" value="Peroxisomal ascorbate peroxidase"/>
    <property type="match status" value="1"/>
</dbReference>
<evidence type="ECO:0000256" key="5">
    <source>
        <dbReference type="RuleBase" id="RU363051"/>
    </source>
</evidence>
<dbReference type="GO" id="GO:0020037">
    <property type="term" value="F:heme binding"/>
    <property type="evidence" value="ECO:0007669"/>
    <property type="project" value="UniProtKB-UniRule"/>
</dbReference>
<organism evidence="7 8">
    <name type="scientific">Pyrenophora seminiperda CCB06</name>
    <dbReference type="NCBI Taxonomy" id="1302712"/>
    <lineage>
        <taxon>Eukaryota</taxon>
        <taxon>Fungi</taxon>
        <taxon>Dikarya</taxon>
        <taxon>Ascomycota</taxon>
        <taxon>Pezizomycotina</taxon>
        <taxon>Dothideomycetes</taxon>
        <taxon>Pleosporomycetidae</taxon>
        <taxon>Pleosporales</taxon>
        <taxon>Pleosporineae</taxon>
        <taxon>Pleosporaceae</taxon>
        <taxon>Pyrenophora</taxon>
    </lineage>
</organism>
<feature type="domain" description="Plant heme peroxidase family profile" evidence="6">
    <location>
        <begin position="127"/>
        <end position="341"/>
    </location>
</feature>
<keyword evidence="2" id="KW-0408">Iron</keyword>
<dbReference type="InterPro" id="IPR044831">
    <property type="entry name" value="Ccp1-like"/>
</dbReference>
<dbReference type="Gene3D" id="1.10.520.10">
    <property type="match status" value="1"/>
</dbReference>
<evidence type="ECO:0000256" key="2">
    <source>
        <dbReference type="ARBA" id="ARBA00022617"/>
    </source>
</evidence>
<dbReference type="GO" id="GO:0004601">
    <property type="term" value="F:peroxidase activity"/>
    <property type="evidence" value="ECO:0007669"/>
    <property type="project" value="UniProtKB-KW"/>
</dbReference>
<reference evidence="7 8" key="1">
    <citation type="journal article" date="2014" name="PLoS ONE">
        <title>De novo Genome Assembly of the Fungal Plant Pathogen Pyrenophora semeniperda.</title>
        <authorList>
            <person name="Soliai M.M."/>
            <person name="Meyer S.E."/>
            <person name="Udall J.A."/>
            <person name="Elzinga D.E."/>
            <person name="Hermansen R.A."/>
            <person name="Bodily P.M."/>
            <person name="Hart A.A."/>
            <person name="Coleman C.E."/>
        </authorList>
    </citation>
    <scope>NUCLEOTIDE SEQUENCE [LARGE SCALE GENOMIC DNA]</scope>
    <source>
        <strain evidence="7 8">CCB06</strain>
        <tissue evidence="7">Mycelium</tissue>
    </source>
</reference>
<proteinExistence type="inferred from homology"/>
<evidence type="ECO:0000256" key="1">
    <source>
        <dbReference type="ARBA" id="ARBA00022559"/>
    </source>
</evidence>
<accession>A0A3M7MGT1</accession>
<keyword evidence="2" id="KW-0349">Heme</keyword>
<comment type="similarity">
    <text evidence="4">Belongs to the peroxidase family.</text>
</comment>
<keyword evidence="1 5" id="KW-0575">Peroxidase</keyword>
<feature type="signal peptide" evidence="5">
    <location>
        <begin position="1"/>
        <end position="21"/>
    </location>
</feature>
<dbReference type="GO" id="GO:0000302">
    <property type="term" value="P:response to reactive oxygen species"/>
    <property type="evidence" value="ECO:0007669"/>
    <property type="project" value="TreeGrafter"/>
</dbReference>